<keyword evidence="4" id="KW-0808">Transferase</keyword>
<feature type="compositionally biased region" description="Pro residues" evidence="9">
    <location>
        <begin position="788"/>
        <end position="797"/>
    </location>
</feature>
<dbReference type="GO" id="GO:0009002">
    <property type="term" value="F:serine-type D-Ala-D-Ala carboxypeptidase activity"/>
    <property type="evidence" value="ECO:0007669"/>
    <property type="project" value="UniProtKB-EC"/>
</dbReference>
<keyword evidence="10" id="KW-0812">Transmembrane</keyword>
<keyword evidence="6" id="KW-0511">Multifunctional enzyme</keyword>
<reference evidence="13 14" key="1">
    <citation type="submission" date="2018-09" db="EMBL/GenBank/DDBJ databases">
        <title>Genome sequencing of strain 2DFW10M-5.</title>
        <authorList>
            <person name="Heo J."/>
            <person name="Kim S.-J."/>
            <person name="Kwon S.-W."/>
        </authorList>
    </citation>
    <scope>NUCLEOTIDE SEQUENCE [LARGE SCALE GENOMIC DNA]</scope>
    <source>
        <strain evidence="13 14">2DFW10M-5</strain>
    </source>
</reference>
<evidence type="ECO:0000313" key="14">
    <source>
        <dbReference type="Proteomes" id="UP000275069"/>
    </source>
</evidence>
<dbReference type="Pfam" id="PF00905">
    <property type="entry name" value="Transpeptidase"/>
    <property type="match status" value="1"/>
</dbReference>
<dbReference type="KEGG" id="gry:D7I44_12060"/>
<dbReference type="AlphaFoldDB" id="A0A387BNZ3"/>
<feature type="domain" description="Glycosyl transferase family 51" evidence="12">
    <location>
        <begin position="83"/>
        <end position="296"/>
    </location>
</feature>
<comment type="catalytic activity">
    <reaction evidence="7">
        <text>Preferential cleavage: (Ac)2-L-Lys-D-Ala-|-D-Ala. Also transpeptidation of peptidyl-alanyl moieties that are N-acyl substituents of D-alanine.</text>
        <dbReference type="EC" id="3.4.16.4"/>
    </reaction>
</comment>
<evidence type="ECO:0000256" key="6">
    <source>
        <dbReference type="ARBA" id="ARBA00023268"/>
    </source>
</evidence>
<dbReference type="OrthoDB" id="9766909at2"/>
<organism evidence="13 14">
    <name type="scientific">Gryllotalpicola protaetiae</name>
    <dbReference type="NCBI Taxonomy" id="2419771"/>
    <lineage>
        <taxon>Bacteria</taxon>
        <taxon>Bacillati</taxon>
        <taxon>Actinomycetota</taxon>
        <taxon>Actinomycetes</taxon>
        <taxon>Micrococcales</taxon>
        <taxon>Microbacteriaceae</taxon>
        <taxon>Gryllotalpicola</taxon>
    </lineage>
</organism>
<evidence type="ECO:0000256" key="3">
    <source>
        <dbReference type="ARBA" id="ARBA00022676"/>
    </source>
</evidence>
<keyword evidence="2" id="KW-0645">Protease</keyword>
<dbReference type="GO" id="GO:0009252">
    <property type="term" value="P:peptidoglycan biosynthetic process"/>
    <property type="evidence" value="ECO:0007669"/>
    <property type="project" value="TreeGrafter"/>
</dbReference>
<evidence type="ECO:0000256" key="4">
    <source>
        <dbReference type="ARBA" id="ARBA00022679"/>
    </source>
</evidence>
<comment type="catalytic activity">
    <reaction evidence="8">
        <text>[GlcNAc-(1-&gt;4)-Mur2Ac(oyl-L-Ala-gamma-D-Glu-L-Lys-D-Ala-D-Ala)](n)-di-trans,octa-cis-undecaprenyl diphosphate + beta-D-GlcNAc-(1-&gt;4)-Mur2Ac(oyl-L-Ala-gamma-D-Glu-L-Lys-D-Ala-D-Ala)-di-trans,octa-cis-undecaprenyl diphosphate = [GlcNAc-(1-&gt;4)-Mur2Ac(oyl-L-Ala-gamma-D-Glu-L-Lys-D-Ala-D-Ala)](n+1)-di-trans,octa-cis-undecaprenyl diphosphate + di-trans,octa-cis-undecaprenyl diphosphate + H(+)</text>
        <dbReference type="Rhea" id="RHEA:23708"/>
        <dbReference type="Rhea" id="RHEA-COMP:9602"/>
        <dbReference type="Rhea" id="RHEA-COMP:9603"/>
        <dbReference type="ChEBI" id="CHEBI:15378"/>
        <dbReference type="ChEBI" id="CHEBI:58405"/>
        <dbReference type="ChEBI" id="CHEBI:60033"/>
        <dbReference type="ChEBI" id="CHEBI:78435"/>
        <dbReference type="EC" id="2.4.99.28"/>
    </reaction>
</comment>
<evidence type="ECO:0000256" key="9">
    <source>
        <dbReference type="SAM" id="MobiDB-lite"/>
    </source>
</evidence>
<protein>
    <submittedName>
        <fullName evidence="13">Penicillin-binding protein</fullName>
    </submittedName>
</protein>
<proteinExistence type="predicted"/>
<dbReference type="InterPro" id="IPR012338">
    <property type="entry name" value="Beta-lactam/transpept-like"/>
</dbReference>
<evidence type="ECO:0000256" key="2">
    <source>
        <dbReference type="ARBA" id="ARBA00022670"/>
    </source>
</evidence>
<dbReference type="EMBL" id="CP032624">
    <property type="protein sequence ID" value="AYG04192.1"/>
    <property type="molecule type" value="Genomic_DNA"/>
</dbReference>
<keyword evidence="3" id="KW-0328">Glycosyltransferase</keyword>
<dbReference type="InterPro" id="IPR050396">
    <property type="entry name" value="Glycosyltr_51/Transpeptidase"/>
</dbReference>
<sequence length="797" mass="85171">MSLSGSEAGRRTRLAKALGGFLGMSAIAGVLVGVLIAPAAIAGTTVTKSGIESFNALPDYLKIEAPDQYTTFYATQNDQWVKIAQFYYQNRIDVPWDQVSQSVKDAAVATEDPRFYSEGGVDVLGILRGAASTVSGNGTQGGSSITQQYVKNVLVQRCEADYPIDANASTKVRTEQQKKLSACYQDAAGVTVPRKIQEIRYATGVSKQYSKQQILLGYLNLVGFGGQVYGVQAAAQYYFNTTAAKLDLNQSATLVAILNNPANLRIDQTKAQNPGSNPENGFKATKDRRDYVLDRMVKNHKITQKQADDTKKQPITPTITPTPTGCTSAQANDAGFFCDYVQDTILNDTTFGKTAADRERFFRRGGINVYTTLNLDLQNTAQASLDQYIPHSTGDPSFPLGASNVSMEVGTGRVVTMVQNKTYSAGATSDPGATSLNYNTPYAYGGSSGFQTGSSFKPFVLAEWLEQGHTLYQSVNGSSTTFAYNKYQTQCNSTAPYQSYGTFSVKNDTPSENGVRTVLQGTAQSINTIYMMMAQQLNLCDVHHLAQSMGVDVANPNKKTGGGTWSTSPTSAIGTNNVSPIQMAQAYAAFANGGITCTPIVIDKITRTDDGSNVAVPKTKCTQTIPKDIADGVIYALKTVLTGNGTGVLANPHDGVPLFGKTGTSNDAIQNWIVTSSSKVAQATWVGNLQQNPSKSLRKTGFRGVTNHRYVQGGDAKLVVAEPIIAALNKVYGGENWDAPPSSMLYGKNYKPPVTTAPTAPATTPAQPTQPTQPTQQQPTQPAEPQNPVVPLPTPSG</sequence>
<dbReference type="SUPFAM" id="SSF53955">
    <property type="entry name" value="Lysozyme-like"/>
    <property type="match status" value="1"/>
</dbReference>
<evidence type="ECO:0000313" key="13">
    <source>
        <dbReference type="EMBL" id="AYG04192.1"/>
    </source>
</evidence>
<keyword evidence="1" id="KW-0121">Carboxypeptidase</keyword>
<feature type="region of interest" description="Disordered" evidence="9">
    <location>
        <begin position="303"/>
        <end position="324"/>
    </location>
</feature>
<evidence type="ECO:0000256" key="10">
    <source>
        <dbReference type="SAM" id="Phobius"/>
    </source>
</evidence>
<evidence type="ECO:0000259" key="11">
    <source>
        <dbReference type="Pfam" id="PF00905"/>
    </source>
</evidence>
<feature type="domain" description="Penicillin-binding protein transpeptidase" evidence="11">
    <location>
        <begin position="405"/>
        <end position="667"/>
    </location>
</feature>
<name>A0A387BNZ3_9MICO</name>
<feature type="compositionally biased region" description="Low complexity" evidence="9">
    <location>
        <begin position="314"/>
        <end position="324"/>
    </location>
</feature>
<dbReference type="InterPro" id="IPR001264">
    <property type="entry name" value="Glyco_trans_51"/>
</dbReference>
<keyword evidence="10" id="KW-1133">Transmembrane helix</keyword>
<accession>A0A387BNZ3</accession>
<dbReference type="RefSeq" id="WP_120789722.1">
    <property type="nucleotide sequence ID" value="NZ_CP032624.1"/>
</dbReference>
<dbReference type="Gene3D" id="3.40.710.10">
    <property type="entry name" value="DD-peptidase/beta-lactamase superfamily"/>
    <property type="match status" value="1"/>
</dbReference>
<keyword evidence="5" id="KW-0378">Hydrolase</keyword>
<dbReference type="InterPro" id="IPR023346">
    <property type="entry name" value="Lysozyme-like_dom_sf"/>
</dbReference>
<dbReference type="SUPFAM" id="SSF56601">
    <property type="entry name" value="beta-lactamase/transpeptidase-like"/>
    <property type="match status" value="1"/>
</dbReference>
<evidence type="ECO:0000256" key="8">
    <source>
        <dbReference type="ARBA" id="ARBA00049902"/>
    </source>
</evidence>
<evidence type="ECO:0000259" key="12">
    <source>
        <dbReference type="Pfam" id="PF00912"/>
    </source>
</evidence>
<dbReference type="Gene3D" id="1.10.3810.10">
    <property type="entry name" value="Biosynthetic peptidoglycan transglycosylase-like"/>
    <property type="match status" value="1"/>
</dbReference>
<feature type="compositionally biased region" description="Low complexity" evidence="9">
    <location>
        <begin position="752"/>
        <end position="786"/>
    </location>
</feature>
<dbReference type="GO" id="GO:0006508">
    <property type="term" value="P:proteolysis"/>
    <property type="evidence" value="ECO:0007669"/>
    <property type="project" value="UniProtKB-KW"/>
</dbReference>
<dbReference type="GO" id="GO:0008658">
    <property type="term" value="F:penicillin binding"/>
    <property type="evidence" value="ECO:0007669"/>
    <property type="project" value="InterPro"/>
</dbReference>
<keyword evidence="14" id="KW-1185">Reference proteome</keyword>
<dbReference type="GO" id="GO:0008955">
    <property type="term" value="F:peptidoglycan glycosyltransferase activity"/>
    <property type="evidence" value="ECO:0007669"/>
    <property type="project" value="UniProtKB-EC"/>
</dbReference>
<evidence type="ECO:0000256" key="5">
    <source>
        <dbReference type="ARBA" id="ARBA00022801"/>
    </source>
</evidence>
<keyword evidence="10" id="KW-0472">Membrane</keyword>
<dbReference type="PANTHER" id="PTHR32282:SF33">
    <property type="entry name" value="PEPTIDOGLYCAN GLYCOSYLTRANSFERASE"/>
    <property type="match status" value="1"/>
</dbReference>
<evidence type="ECO:0000256" key="7">
    <source>
        <dbReference type="ARBA" id="ARBA00034000"/>
    </source>
</evidence>
<feature type="region of interest" description="Disordered" evidence="9">
    <location>
        <begin position="750"/>
        <end position="797"/>
    </location>
</feature>
<dbReference type="InterPro" id="IPR036950">
    <property type="entry name" value="PBP_transglycosylase"/>
</dbReference>
<feature type="transmembrane region" description="Helical" evidence="10">
    <location>
        <begin position="21"/>
        <end position="41"/>
    </location>
</feature>
<dbReference type="InterPro" id="IPR001460">
    <property type="entry name" value="PCN-bd_Tpept"/>
</dbReference>
<dbReference type="PANTHER" id="PTHR32282">
    <property type="entry name" value="BINDING PROTEIN TRANSPEPTIDASE, PUTATIVE-RELATED"/>
    <property type="match status" value="1"/>
</dbReference>
<evidence type="ECO:0000256" key="1">
    <source>
        <dbReference type="ARBA" id="ARBA00022645"/>
    </source>
</evidence>
<dbReference type="Proteomes" id="UP000275069">
    <property type="component" value="Chromosome"/>
</dbReference>
<gene>
    <name evidence="13" type="ORF">D7I44_12060</name>
</gene>
<dbReference type="Pfam" id="PF00912">
    <property type="entry name" value="Transgly"/>
    <property type="match status" value="1"/>
</dbReference>
<dbReference type="GO" id="GO:0030288">
    <property type="term" value="C:outer membrane-bounded periplasmic space"/>
    <property type="evidence" value="ECO:0007669"/>
    <property type="project" value="TreeGrafter"/>
</dbReference>